<organism evidence="3 4">
    <name type="scientific">Cyphellophora europaea (strain CBS 101466)</name>
    <name type="common">Phialophora europaea</name>
    <dbReference type="NCBI Taxonomy" id="1220924"/>
    <lineage>
        <taxon>Eukaryota</taxon>
        <taxon>Fungi</taxon>
        <taxon>Dikarya</taxon>
        <taxon>Ascomycota</taxon>
        <taxon>Pezizomycotina</taxon>
        <taxon>Eurotiomycetes</taxon>
        <taxon>Chaetothyriomycetidae</taxon>
        <taxon>Chaetothyriales</taxon>
        <taxon>Cyphellophoraceae</taxon>
        <taxon>Cyphellophora</taxon>
    </lineage>
</organism>
<dbReference type="VEuPathDB" id="FungiDB:HMPREF1541_00096"/>
<dbReference type="eggNOG" id="ENOG502QS8H">
    <property type="taxonomic scope" value="Eukaryota"/>
</dbReference>
<proteinExistence type="predicted"/>
<dbReference type="STRING" id="1220924.W2SBE2"/>
<reference evidence="3 4" key="1">
    <citation type="submission" date="2013-03" db="EMBL/GenBank/DDBJ databases">
        <title>The Genome Sequence of Phialophora europaea CBS 101466.</title>
        <authorList>
            <consortium name="The Broad Institute Genomics Platform"/>
            <person name="Cuomo C."/>
            <person name="de Hoog S."/>
            <person name="Gorbushina A."/>
            <person name="Walker B."/>
            <person name="Young S.K."/>
            <person name="Zeng Q."/>
            <person name="Gargeya S."/>
            <person name="Fitzgerald M."/>
            <person name="Haas B."/>
            <person name="Abouelleil A."/>
            <person name="Allen A.W."/>
            <person name="Alvarado L."/>
            <person name="Arachchi H.M."/>
            <person name="Berlin A.M."/>
            <person name="Chapman S.B."/>
            <person name="Gainer-Dewar J."/>
            <person name="Goldberg J."/>
            <person name="Griggs A."/>
            <person name="Gujja S."/>
            <person name="Hansen M."/>
            <person name="Howarth C."/>
            <person name="Imamovic A."/>
            <person name="Ireland A."/>
            <person name="Larimer J."/>
            <person name="McCowan C."/>
            <person name="Murphy C."/>
            <person name="Pearson M."/>
            <person name="Poon T.W."/>
            <person name="Priest M."/>
            <person name="Roberts A."/>
            <person name="Saif S."/>
            <person name="Shea T."/>
            <person name="Sisk P."/>
            <person name="Sykes S."/>
            <person name="Wortman J."/>
            <person name="Nusbaum C."/>
            <person name="Birren B."/>
        </authorList>
    </citation>
    <scope>NUCLEOTIDE SEQUENCE [LARGE SCALE GENOMIC DNA]</scope>
    <source>
        <strain evidence="3 4">CBS 101466</strain>
    </source>
</reference>
<dbReference type="InterPro" id="IPR000073">
    <property type="entry name" value="AB_hydrolase_1"/>
</dbReference>
<evidence type="ECO:0000259" key="2">
    <source>
        <dbReference type="Pfam" id="PF12697"/>
    </source>
</evidence>
<feature type="region of interest" description="Disordered" evidence="1">
    <location>
        <begin position="192"/>
        <end position="214"/>
    </location>
</feature>
<accession>W2SBE2</accession>
<keyword evidence="4" id="KW-1185">Reference proteome</keyword>
<dbReference type="Proteomes" id="UP000030752">
    <property type="component" value="Unassembled WGS sequence"/>
</dbReference>
<feature type="domain" description="AB hydrolase-1" evidence="2">
    <location>
        <begin position="37"/>
        <end position="151"/>
    </location>
</feature>
<dbReference type="PANTHER" id="PTHR45763:SF46">
    <property type="entry name" value="AB HYDROLASE-1 DOMAIN-CONTAINING PROTEIN"/>
    <property type="match status" value="1"/>
</dbReference>
<dbReference type="Gene3D" id="3.40.50.1820">
    <property type="entry name" value="alpha/beta hydrolase"/>
    <property type="match status" value="1"/>
</dbReference>
<dbReference type="GeneID" id="19967435"/>
<dbReference type="OrthoDB" id="294702at2759"/>
<dbReference type="HOGENOM" id="CLU_020336_49_0_1"/>
<dbReference type="Pfam" id="PF12697">
    <property type="entry name" value="Abhydrolase_6"/>
    <property type="match status" value="1"/>
</dbReference>
<dbReference type="InterPro" id="IPR029058">
    <property type="entry name" value="AB_hydrolase_fold"/>
</dbReference>
<evidence type="ECO:0000313" key="3">
    <source>
        <dbReference type="EMBL" id="ETN45915.1"/>
    </source>
</evidence>
<dbReference type="PANTHER" id="PTHR45763">
    <property type="entry name" value="HYDROLASE, ALPHA/BETA FOLD FAMILY PROTEIN, EXPRESSED-RELATED"/>
    <property type="match status" value="1"/>
</dbReference>
<name>W2SBE2_CYPE1</name>
<evidence type="ECO:0000313" key="4">
    <source>
        <dbReference type="Proteomes" id="UP000030752"/>
    </source>
</evidence>
<evidence type="ECO:0000256" key="1">
    <source>
        <dbReference type="SAM" id="MobiDB-lite"/>
    </source>
</evidence>
<protein>
    <recommendedName>
        <fullName evidence="2">AB hydrolase-1 domain-containing protein</fullName>
    </recommendedName>
</protein>
<dbReference type="RefSeq" id="XP_008710627.1">
    <property type="nucleotide sequence ID" value="XM_008712405.1"/>
</dbReference>
<feature type="compositionally biased region" description="Basic and acidic residues" evidence="1">
    <location>
        <begin position="192"/>
        <end position="202"/>
    </location>
</feature>
<gene>
    <name evidence="3" type="ORF">HMPREF1541_00096</name>
</gene>
<dbReference type="InParanoid" id="W2SBE2"/>
<dbReference type="EMBL" id="KB822711">
    <property type="protein sequence ID" value="ETN45915.1"/>
    <property type="molecule type" value="Genomic_DNA"/>
</dbReference>
<sequence>MSSSAESGRDSQTITLSSYRTLGFAEYGSPTGYPLIYFHGFPSSRLEGEILHKAARKRNIRVVAPDRPGFGLSTYDPNYTITSWVEDVRELVKQLNLQRFAVLGLSGGGPYALACAKDLPASMMTSVGVAVGSPYWAEGGFGDMPWWSRISYWLVKYAPGPATLLVSGLVGVTRLVTGTSWGKRMIDKAVEAERKKQKEKGESNQLGGMDPLQGEPIEESRQGLLRALFEPFTQGSKPTIRELKLFTIDWGFELKEVGYDKVMMWGGTKDVNAPISGVRYIASAVQHSELREYEGSHGEIVTQVDDILDTLVPEEARHLL</sequence>
<dbReference type="SUPFAM" id="SSF53474">
    <property type="entry name" value="alpha/beta-Hydrolases"/>
    <property type="match status" value="1"/>
</dbReference>
<dbReference type="AlphaFoldDB" id="W2SBE2"/>